<protein>
    <submittedName>
        <fullName evidence="2">Uncharacterized protein</fullName>
    </submittedName>
</protein>
<dbReference type="AlphaFoldDB" id="A0A5C6TFM9"/>
<reference evidence="2 3" key="1">
    <citation type="submission" date="2019-07" db="EMBL/GenBank/DDBJ databases">
        <title>The First High-Quality Draft Genome Sequence of the Causal Agent of the Current Panama Disease Epidemic.</title>
        <authorList>
            <person name="Warmington R.J."/>
            <person name="Kay W."/>
            <person name="Jeffries A."/>
            <person name="Bebber D."/>
            <person name="Moore K."/>
            <person name="Studholme D.J."/>
        </authorList>
    </citation>
    <scope>NUCLEOTIDE SEQUENCE [LARGE SCALE GENOMIC DNA]</scope>
    <source>
        <strain evidence="2 3">TR4</strain>
    </source>
</reference>
<feature type="compositionally biased region" description="Polar residues" evidence="1">
    <location>
        <begin position="164"/>
        <end position="195"/>
    </location>
</feature>
<evidence type="ECO:0000313" key="2">
    <source>
        <dbReference type="EMBL" id="TXC08948.1"/>
    </source>
</evidence>
<gene>
    <name evidence="2" type="ORF">FocTR4_00005700</name>
</gene>
<organism evidence="2 3">
    <name type="scientific">Fusarium oxysporum f. sp. cubense</name>
    <dbReference type="NCBI Taxonomy" id="61366"/>
    <lineage>
        <taxon>Eukaryota</taxon>
        <taxon>Fungi</taxon>
        <taxon>Dikarya</taxon>
        <taxon>Ascomycota</taxon>
        <taxon>Pezizomycotina</taxon>
        <taxon>Sordariomycetes</taxon>
        <taxon>Hypocreomycetidae</taxon>
        <taxon>Hypocreales</taxon>
        <taxon>Nectriaceae</taxon>
        <taxon>Fusarium</taxon>
        <taxon>Fusarium oxysporum species complex</taxon>
    </lineage>
</organism>
<accession>A0A5C6TFM9</accession>
<proteinExistence type="predicted"/>
<feature type="compositionally biased region" description="Polar residues" evidence="1">
    <location>
        <begin position="37"/>
        <end position="47"/>
    </location>
</feature>
<evidence type="ECO:0000256" key="1">
    <source>
        <dbReference type="SAM" id="MobiDB-lite"/>
    </source>
</evidence>
<sequence length="210" mass="22999">MTPNSPSNHSKGLPASAEQALCPNPLSYIISKLSPQMSCSAGPSNEENSQRKRDSEFVEDEIQALIERVDNSISEWRLDEGITQIIGAEEVINVPDAHAILAEENTEADAQYCGTQPTTTWAKQIGCVTSRLQSLRDSLMAIPNCLRNLMWKPDRNNDEEESDNSGYTSGESFQSNGTSSGSYQQTGQNRVNSPTGSRIISLIKGIFIDE</sequence>
<dbReference type="Proteomes" id="UP000321331">
    <property type="component" value="Unassembled WGS sequence"/>
</dbReference>
<dbReference type="EMBL" id="VMNF01000004">
    <property type="protein sequence ID" value="TXC08948.1"/>
    <property type="molecule type" value="Genomic_DNA"/>
</dbReference>
<evidence type="ECO:0000313" key="3">
    <source>
        <dbReference type="Proteomes" id="UP000321331"/>
    </source>
</evidence>
<feature type="region of interest" description="Disordered" evidence="1">
    <location>
        <begin position="37"/>
        <end position="56"/>
    </location>
</feature>
<feature type="region of interest" description="Disordered" evidence="1">
    <location>
        <begin position="151"/>
        <end position="195"/>
    </location>
</feature>
<comment type="caution">
    <text evidence="2">The sequence shown here is derived from an EMBL/GenBank/DDBJ whole genome shotgun (WGS) entry which is preliminary data.</text>
</comment>
<name>A0A5C6TFM9_FUSOC</name>